<accession>A0A429X9I7</accession>
<dbReference type="OrthoDB" id="9861019at2"/>
<dbReference type="RefSeq" id="WP_120117210.1">
    <property type="nucleotide sequence ID" value="NZ_QYTW02000006.1"/>
</dbReference>
<gene>
    <name evidence="1" type="ORF">D5F11_008800</name>
</gene>
<organism evidence="1 2">
    <name type="scientific">Siminovitchia terrae</name>
    <name type="common">Bacillus terrae</name>
    <dbReference type="NCBI Taxonomy" id="1914933"/>
    <lineage>
        <taxon>Bacteria</taxon>
        <taxon>Bacillati</taxon>
        <taxon>Bacillota</taxon>
        <taxon>Bacilli</taxon>
        <taxon>Bacillales</taxon>
        <taxon>Bacillaceae</taxon>
        <taxon>Siminovitchia</taxon>
    </lineage>
</organism>
<comment type="caution">
    <text evidence="1">The sequence shown here is derived from an EMBL/GenBank/DDBJ whole genome shotgun (WGS) entry which is preliminary data.</text>
</comment>
<proteinExistence type="predicted"/>
<dbReference type="EMBL" id="QYTW02000006">
    <property type="protein sequence ID" value="RST60147.1"/>
    <property type="molecule type" value="Genomic_DNA"/>
</dbReference>
<evidence type="ECO:0000313" key="1">
    <source>
        <dbReference type="EMBL" id="RST60147.1"/>
    </source>
</evidence>
<dbReference type="Proteomes" id="UP000287296">
    <property type="component" value="Unassembled WGS sequence"/>
</dbReference>
<dbReference type="AlphaFoldDB" id="A0A429X9I7"/>
<reference evidence="1 2" key="1">
    <citation type="submission" date="2018-12" db="EMBL/GenBank/DDBJ databases">
        <authorList>
            <person name="Sun L."/>
            <person name="Chen Z."/>
        </authorList>
    </citation>
    <scope>NUCLEOTIDE SEQUENCE [LARGE SCALE GENOMIC DNA]</scope>
    <source>
        <strain evidence="1 2">LMG 29736</strain>
    </source>
</reference>
<sequence length="137" mass="15116">MKNMMSWEPSGSINYGGLTDKEQMGIGFLVSKGYTNGSIDGLHWKLDCQSALDDSGLEMVAELLDQGYTSGHYPTWQLTFNRQSGLDHEIEKVMRNHVAKANLDLSEEQFKSALTGVLFQLNITLNEAIADALSASK</sequence>
<evidence type="ECO:0000313" key="2">
    <source>
        <dbReference type="Proteomes" id="UP000287296"/>
    </source>
</evidence>
<protein>
    <submittedName>
        <fullName evidence="1">Uncharacterized protein</fullName>
    </submittedName>
</protein>
<name>A0A429X9I7_SIMTE</name>